<evidence type="ECO:0000313" key="3">
    <source>
        <dbReference type="Proteomes" id="UP000251889"/>
    </source>
</evidence>
<feature type="domain" description="SGNH hydrolase-type esterase" evidence="1">
    <location>
        <begin position="7"/>
        <end position="200"/>
    </location>
</feature>
<dbReference type="EMBL" id="QMFY01000004">
    <property type="protein sequence ID" value="RAW01301.1"/>
    <property type="molecule type" value="Genomic_DNA"/>
</dbReference>
<comment type="caution">
    <text evidence="2">The sequence shown here is derived from an EMBL/GenBank/DDBJ whole genome shotgun (WGS) entry which is preliminary data.</text>
</comment>
<evidence type="ECO:0000313" key="2">
    <source>
        <dbReference type="EMBL" id="RAW01301.1"/>
    </source>
</evidence>
<sequence length="215" mass="24784">MKKVLILGDSLTLPRFKPESCKHEDTWPVLLQDYFDVHAISIGGGTIKDLHRQLEYHIAYKPDYVIIQSGIVDCAPRALGLLELEVMQQFWVTKRLVLPIVRKQSKYLRGFRNKTYTTPRDFASYLQKIRMQLGAVEMFSIGILPSCPEYEIIVPGVTKRVKQFNEILKNLFQENFIPTDTIDRAGIMSDHIHLNKDGHQFIFNSVRSFLGNKAC</sequence>
<gene>
    <name evidence="2" type="ORF">DQQ10_10350</name>
</gene>
<dbReference type="Gene3D" id="3.40.50.1110">
    <property type="entry name" value="SGNH hydrolase"/>
    <property type="match status" value="1"/>
</dbReference>
<dbReference type="SUPFAM" id="SSF52266">
    <property type="entry name" value="SGNH hydrolase"/>
    <property type="match status" value="1"/>
</dbReference>
<dbReference type="RefSeq" id="WP_112746787.1">
    <property type="nucleotide sequence ID" value="NZ_QMFY01000004.1"/>
</dbReference>
<keyword evidence="3" id="KW-1185">Reference proteome</keyword>
<dbReference type="CDD" id="cd00229">
    <property type="entry name" value="SGNH_hydrolase"/>
    <property type="match status" value="1"/>
</dbReference>
<accession>A0A364Y5F9</accession>
<protein>
    <recommendedName>
        <fullName evidence="1">SGNH hydrolase-type esterase domain-containing protein</fullName>
    </recommendedName>
</protein>
<dbReference type="InterPro" id="IPR036514">
    <property type="entry name" value="SGNH_hydro_sf"/>
</dbReference>
<dbReference type="InterPro" id="IPR013830">
    <property type="entry name" value="SGNH_hydro"/>
</dbReference>
<dbReference type="AlphaFoldDB" id="A0A364Y5F9"/>
<dbReference type="Pfam" id="PF13472">
    <property type="entry name" value="Lipase_GDSL_2"/>
    <property type="match status" value="1"/>
</dbReference>
<name>A0A364Y5F9_9BACT</name>
<organism evidence="2 3">
    <name type="scientific">Pseudochryseolinea flava</name>
    <dbReference type="NCBI Taxonomy" id="2059302"/>
    <lineage>
        <taxon>Bacteria</taxon>
        <taxon>Pseudomonadati</taxon>
        <taxon>Bacteroidota</taxon>
        <taxon>Cytophagia</taxon>
        <taxon>Cytophagales</taxon>
        <taxon>Fulvivirgaceae</taxon>
        <taxon>Pseudochryseolinea</taxon>
    </lineage>
</organism>
<dbReference type="GO" id="GO:0016788">
    <property type="term" value="F:hydrolase activity, acting on ester bonds"/>
    <property type="evidence" value="ECO:0007669"/>
    <property type="project" value="UniProtKB-ARBA"/>
</dbReference>
<proteinExistence type="predicted"/>
<dbReference type="Proteomes" id="UP000251889">
    <property type="component" value="Unassembled WGS sequence"/>
</dbReference>
<evidence type="ECO:0000259" key="1">
    <source>
        <dbReference type="Pfam" id="PF13472"/>
    </source>
</evidence>
<dbReference type="OrthoDB" id="9204540at2"/>
<reference evidence="2 3" key="1">
    <citation type="submission" date="2018-06" db="EMBL/GenBank/DDBJ databases">
        <title>Chryseolinea flavus sp. nov., a member of the phylum Bacteroidetes isolated from soil.</title>
        <authorList>
            <person name="Li Y."/>
            <person name="Wang J."/>
        </authorList>
    </citation>
    <scope>NUCLEOTIDE SEQUENCE [LARGE SCALE GENOMIC DNA]</scope>
    <source>
        <strain evidence="2 3">SDU1-6</strain>
    </source>
</reference>